<dbReference type="OrthoDB" id="10258440at2759"/>
<dbReference type="SMART" id="SM00409">
    <property type="entry name" value="IG"/>
    <property type="match status" value="1"/>
</dbReference>
<dbReference type="CDD" id="cd00096">
    <property type="entry name" value="Ig"/>
    <property type="match status" value="1"/>
</dbReference>
<accession>A0A8B8GGM3</accession>
<feature type="chain" id="PRO_5034174832" evidence="2">
    <location>
        <begin position="24"/>
        <end position="241"/>
    </location>
</feature>
<dbReference type="Gene3D" id="2.60.40.10">
    <property type="entry name" value="Immunoglobulins"/>
    <property type="match status" value="1"/>
</dbReference>
<keyword evidence="4" id="KW-1185">Reference proteome</keyword>
<evidence type="ECO:0000256" key="1">
    <source>
        <dbReference type="SAM" id="Phobius"/>
    </source>
</evidence>
<evidence type="ECO:0000256" key="2">
    <source>
        <dbReference type="SAM" id="SignalP"/>
    </source>
</evidence>
<evidence type="ECO:0000259" key="3">
    <source>
        <dbReference type="PROSITE" id="PS50835"/>
    </source>
</evidence>
<feature type="domain" description="Ig-like" evidence="3">
    <location>
        <begin position="40"/>
        <end position="133"/>
    </location>
</feature>
<dbReference type="PROSITE" id="PS50835">
    <property type="entry name" value="IG_LIKE"/>
    <property type="match status" value="1"/>
</dbReference>
<evidence type="ECO:0000313" key="5">
    <source>
        <dbReference type="RefSeq" id="XP_025422128.1"/>
    </source>
</evidence>
<dbReference type="InterPro" id="IPR013783">
    <property type="entry name" value="Ig-like_fold"/>
</dbReference>
<proteinExistence type="predicted"/>
<dbReference type="InterPro" id="IPR036179">
    <property type="entry name" value="Ig-like_dom_sf"/>
</dbReference>
<keyword evidence="1" id="KW-0472">Membrane</keyword>
<keyword evidence="1" id="KW-1133">Transmembrane helix</keyword>
<keyword evidence="1" id="KW-0812">Transmembrane</keyword>
<keyword evidence="2" id="KW-0732">Signal</keyword>
<protein>
    <submittedName>
        <fullName evidence="5">Leucine-rich repeat neuronal protein 3-like</fullName>
    </submittedName>
</protein>
<dbReference type="InterPro" id="IPR007110">
    <property type="entry name" value="Ig-like_dom"/>
</dbReference>
<dbReference type="AlphaFoldDB" id="A0A8B8GGM3"/>
<feature type="signal peptide" evidence="2">
    <location>
        <begin position="1"/>
        <end position="23"/>
    </location>
</feature>
<gene>
    <name evidence="5" type="primary">LOC112691906</name>
</gene>
<feature type="transmembrane region" description="Helical" evidence="1">
    <location>
        <begin position="160"/>
        <end position="182"/>
    </location>
</feature>
<dbReference type="Pfam" id="PF13927">
    <property type="entry name" value="Ig_3"/>
    <property type="match status" value="1"/>
</dbReference>
<evidence type="ECO:0000313" key="4">
    <source>
        <dbReference type="Proteomes" id="UP000694846"/>
    </source>
</evidence>
<dbReference type="RefSeq" id="XP_025422128.1">
    <property type="nucleotide sequence ID" value="XM_025566343.1"/>
</dbReference>
<dbReference type="GeneID" id="112691906"/>
<reference evidence="5" key="1">
    <citation type="submission" date="2025-08" db="UniProtKB">
        <authorList>
            <consortium name="RefSeq"/>
        </authorList>
    </citation>
    <scope>IDENTIFICATION</scope>
    <source>
        <tissue evidence="5">Whole body</tissue>
    </source>
</reference>
<dbReference type="SUPFAM" id="SSF48726">
    <property type="entry name" value="Immunoglobulin"/>
    <property type="match status" value="1"/>
</dbReference>
<name>A0A8B8GGM3_9HEMI</name>
<organism evidence="4 5">
    <name type="scientific">Sipha flava</name>
    <name type="common">yellow sugarcane aphid</name>
    <dbReference type="NCBI Taxonomy" id="143950"/>
    <lineage>
        <taxon>Eukaryota</taxon>
        <taxon>Metazoa</taxon>
        <taxon>Ecdysozoa</taxon>
        <taxon>Arthropoda</taxon>
        <taxon>Hexapoda</taxon>
        <taxon>Insecta</taxon>
        <taxon>Pterygota</taxon>
        <taxon>Neoptera</taxon>
        <taxon>Paraneoptera</taxon>
        <taxon>Hemiptera</taxon>
        <taxon>Sternorrhyncha</taxon>
        <taxon>Aphidomorpha</taxon>
        <taxon>Aphidoidea</taxon>
        <taxon>Aphididae</taxon>
        <taxon>Sipha</taxon>
    </lineage>
</organism>
<sequence length="241" mass="27355">MRSPNVYLYAFLTAVALVPRSAARPASVKVQVIETYDGGPTAAGSPADAQQNTIVEVSPGDTAVLQCPSNDERHRFQFWWMKSDQYIGPGTLLNSDKFKYEVLTGTLYIKQVTSKESGIYTCVCKNLENISLSAKSVQLEIKKEWRDLWANDYTVNSIRVAAVLSVLVLVLLLMYLFYLTAYKNGNRTLHFRDYSDEDISTDRQMYRKTNIMKENMFQHGIDNPTLEKEVSQVKKNIESKA</sequence>
<dbReference type="Proteomes" id="UP000694846">
    <property type="component" value="Unplaced"/>
</dbReference>
<dbReference type="InterPro" id="IPR003599">
    <property type="entry name" value="Ig_sub"/>
</dbReference>